<feature type="region of interest" description="Disordered" evidence="1">
    <location>
        <begin position="1"/>
        <end position="26"/>
    </location>
</feature>
<protein>
    <submittedName>
        <fullName evidence="2">Uncharacterized protein</fullName>
    </submittedName>
</protein>
<name>A0A1R3FYN9_COCAP</name>
<sequence length="26" mass="2908">MAERQSRTVPTATCRYRDGQSGSNVH</sequence>
<reference evidence="2 3" key="1">
    <citation type="submission" date="2013-09" db="EMBL/GenBank/DDBJ databases">
        <title>Corchorus capsularis genome sequencing.</title>
        <authorList>
            <person name="Alam M."/>
            <person name="Haque M.S."/>
            <person name="Islam M.S."/>
            <person name="Emdad E.M."/>
            <person name="Islam M.M."/>
            <person name="Ahmed B."/>
            <person name="Halim A."/>
            <person name="Hossen Q.M.M."/>
            <person name="Hossain M.Z."/>
            <person name="Ahmed R."/>
            <person name="Khan M.M."/>
            <person name="Islam R."/>
            <person name="Rashid M.M."/>
            <person name="Khan S.A."/>
            <person name="Rahman M.S."/>
            <person name="Alam M."/>
        </authorList>
    </citation>
    <scope>NUCLEOTIDE SEQUENCE [LARGE SCALE GENOMIC DNA]</scope>
    <source>
        <strain evidence="3">cv. CVL-1</strain>
        <tissue evidence="2">Whole seedling</tissue>
    </source>
</reference>
<dbReference type="Gramene" id="OMO50935">
    <property type="protein sequence ID" value="OMO50935"/>
    <property type="gene ID" value="CCACVL1_30116"/>
</dbReference>
<dbReference type="EMBL" id="AWWV01016007">
    <property type="protein sequence ID" value="OMO50935.1"/>
    <property type="molecule type" value="Genomic_DNA"/>
</dbReference>
<gene>
    <name evidence="2" type="ORF">CCACVL1_30116</name>
</gene>
<evidence type="ECO:0000313" key="3">
    <source>
        <dbReference type="Proteomes" id="UP000188268"/>
    </source>
</evidence>
<dbReference type="AlphaFoldDB" id="A0A1R3FYN9"/>
<organism evidence="2 3">
    <name type="scientific">Corchorus capsularis</name>
    <name type="common">Jute</name>
    <dbReference type="NCBI Taxonomy" id="210143"/>
    <lineage>
        <taxon>Eukaryota</taxon>
        <taxon>Viridiplantae</taxon>
        <taxon>Streptophyta</taxon>
        <taxon>Embryophyta</taxon>
        <taxon>Tracheophyta</taxon>
        <taxon>Spermatophyta</taxon>
        <taxon>Magnoliopsida</taxon>
        <taxon>eudicotyledons</taxon>
        <taxon>Gunneridae</taxon>
        <taxon>Pentapetalae</taxon>
        <taxon>rosids</taxon>
        <taxon>malvids</taxon>
        <taxon>Malvales</taxon>
        <taxon>Malvaceae</taxon>
        <taxon>Grewioideae</taxon>
        <taxon>Apeibeae</taxon>
        <taxon>Corchorus</taxon>
    </lineage>
</organism>
<evidence type="ECO:0000256" key="1">
    <source>
        <dbReference type="SAM" id="MobiDB-lite"/>
    </source>
</evidence>
<proteinExistence type="predicted"/>
<dbReference type="Proteomes" id="UP000188268">
    <property type="component" value="Unassembled WGS sequence"/>
</dbReference>
<evidence type="ECO:0000313" key="2">
    <source>
        <dbReference type="EMBL" id="OMO50935.1"/>
    </source>
</evidence>
<accession>A0A1R3FYN9</accession>
<comment type="caution">
    <text evidence="2">The sequence shown here is derived from an EMBL/GenBank/DDBJ whole genome shotgun (WGS) entry which is preliminary data.</text>
</comment>
<keyword evidence="3" id="KW-1185">Reference proteome</keyword>